<dbReference type="SUPFAM" id="SSF53901">
    <property type="entry name" value="Thiolase-like"/>
    <property type="match status" value="1"/>
</dbReference>
<accession>A0A939TD40</accession>
<dbReference type="InterPro" id="IPR013747">
    <property type="entry name" value="ACP_syn_III_C"/>
</dbReference>
<dbReference type="RefSeq" id="WP_208263422.1">
    <property type="nucleotide sequence ID" value="NZ_JAGEOJ010000033.1"/>
</dbReference>
<evidence type="ECO:0000259" key="3">
    <source>
        <dbReference type="Pfam" id="PF08541"/>
    </source>
</evidence>
<dbReference type="AlphaFoldDB" id="A0A939TD40"/>
<evidence type="ECO:0000313" key="5">
    <source>
        <dbReference type="Proteomes" id="UP000669179"/>
    </source>
</evidence>
<comment type="caution">
    <text evidence="4">The sequence shown here is derived from an EMBL/GenBank/DDBJ whole genome shotgun (WGS) entry which is preliminary data.</text>
</comment>
<evidence type="ECO:0000313" key="4">
    <source>
        <dbReference type="EMBL" id="MBO2455197.1"/>
    </source>
</evidence>
<dbReference type="Gene3D" id="3.40.47.10">
    <property type="match status" value="2"/>
</dbReference>
<dbReference type="InterPro" id="IPR016039">
    <property type="entry name" value="Thiolase-like"/>
</dbReference>
<dbReference type="Proteomes" id="UP000669179">
    <property type="component" value="Unassembled WGS sequence"/>
</dbReference>
<dbReference type="GO" id="GO:0044550">
    <property type="term" value="P:secondary metabolite biosynthetic process"/>
    <property type="evidence" value="ECO:0007669"/>
    <property type="project" value="TreeGrafter"/>
</dbReference>
<evidence type="ECO:0000256" key="1">
    <source>
        <dbReference type="ARBA" id="ARBA00022679"/>
    </source>
</evidence>
<name>A0A939TD40_9ACTN</name>
<keyword evidence="1" id="KW-0808">Transferase</keyword>
<reference evidence="4" key="1">
    <citation type="submission" date="2021-03" db="EMBL/GenBank/DDBJ databases">
        <authorList>
            <person name="Kanchanasin P."/>
            <person name="Saeng-In P."/>
            <person name="Phongsopitanun W."/>
            <person name="Yuki M."/>
            <person name="Kudo T."/>
            <person name="Ohkuma M."/>
            <person name="Tanasupawat S."/>
        </authorList>
    </citation>
    <scope>NUCLEOTIDE SEQUENCE</scope>
    <source>
        <strain evidence="4">GKU 128</strain>
    </source>
</reference>
<dbReference type="Pfam" id="PF08541">
    <property type="entry name" value="ACP_syn_III_C"/>
    <property type="match status" value="1"/>
</dbReference>
<keyword evidence="2" id="KW-0012">Acyltransferase</keyword>
<dbReference type="EMBL" id="JAGEOJ010000033">
    <property type="protein sequence ID" value="MBO2455197.1"/>
    <property type="molecule type" value="Genomic_DNA"/>
</dbReference>
<gene>
    <name evidence="4" type="ORF">J4573_49485</name>
</gene>
<dbReference type="PANTHER" id="PTHR34069">
    <property type="entry name" value="3-OXOACYL-[ACYL-CARRIER-PROTEIN] SYNTHASE 3"/>
    <property type="match status" value="1"/>
</dbReference>
<dbReference type="GO" id="GO:0016746">
    <property type="term" value="F:acyltransferase activity"/>
    <property type="evidence" value="ECO:0007669"/>
    <property type="project" value="UniProtKB-KW"/>
</dbReference>
<proteinExistence type="predicted"/>
<organism evidence="4 5">
    <name type="scientific">Actinomadura barringtoniae</name>
    <dbReference type="NCBI Taxonomy" id="1427535"/>
    <lineage>
        <taxon>Bacteria</taxon>
        <taxon>Bacillati</taxon>
        <taxon>Actinomycetota</taxon>
        <taxon>Actinomycetes</taxon>
        <taxon>Streptosporangiales</taxon>
        <taxon>Thermomonosporaceae</taxon>
        <taxon>Actinomadura</taxon>
    </lineage>
</organism>
<protein>
    <recommendedName>
        <fullName evidence="3">Beta-ketoacyl-[acyl-carrier-protein] synthase III C-terminal domain-containing protein</fullName>
    </recommendedName>
</protein>
<feature type="domain" description="Beta-ketoacyl-[acyl-carrier-protein] synthase III C-terminal" evidence="3">
    <location>
        <begin position="209"/>
        <end position="293"/>
    </location>
</feature>
<dbReference type="PANTHER" id="PTHR34069:SF2">
    <property type="entry name" value="BETA-KETOACYL-[ACYL-CARRIER-PROTEIN] SYNTHASE III"/>
    <property type="match status" value="1"/>
</dbReference>
<sequence>MSTTLETVAVATPPRMRPWHRTSARLLADQAVRKAVADAGLTTGDIELMVNAGIYHERNLGEPALAALIQQDVGAHPEDPHAGEHGTFSFDIANGACGPLTGLQIADGFLRARAIDRALVVAGDGSPGRRLAPGFPFEAAGAAVVCMWNEDAAGLAGFRWRTYPEFSSLFQSRVIFDGGRNTLRIDQDPEFADRAAACAAEVSAGLLGDADMKPGDVDLVVANPLGDAFLGPLSQRLGVPGERFVSVPGGDRIHTAGLFAALAEAERAGRMTTAERVLLVSAGAGLVAGAALLCS</sequence>
<keyword evidence="5" id="KW-1185">Reference proteome</keyword>
<evidence type="ECO:0000256" key="2">
    <source>
        <dbReference type="ARBA" id="ARBA00023315"/>
    </source>
</evidence>